<sequence length="77" mass="8533">MNDPRLTDTGLRNGRSQRPELGRGEKAASKSSSTSSRPNDLLQLHYDPSTGNHQEEVELHRRSNCTGGVHVPSFFNT</sequence>
<dbReference type="Proteomes" id="UP001153269">
    <property type="component" value="Unassembled WGS sequence"/>
</dbReference>
<name>A0A9N7U778_PLEPL</name>
<feature type="region of interest" description="Disordered" evidence="1">
    <location>
        <begin position="1"/>
        <end position="77"/>
    </location>
</feature>
<reference evidence="2" key="1">
    <citation type="submission" date="2020-03" db="EMBL/GenBank/DDBJ databases">
        <authorList>
            <person name="Weist P."/>
        </authorList>
    </citation>
    <scope>NUCLEOTIDE SEQUENCE</scope>
</reference>
<protein>
    <submittedName>
        <fullName evidence="2">Uncharacterized protein</fullName>
    </submittedName>
</protein>
<feature type="compositionally biased region" description="Basic and acidic residues" evidence="1">
    <location>
        <begin position="17"/>
        <end position="28"/>
    </location>
</feature>
<accession>A0A9N7U778</accession>
<evidence type="ECO:0000313" key="2">
    <source>
        <dbReference type="EMBL" id="CAB1426399.1"/>
    </source>
</evidence>
<organism evidence="2 3">
    <name type="scientific">Pleuronectes platessa</name>
    <name type="common">European plaice</name>
    <dbReference type="NCBI Taxonomy" id="8262"/>
    <lineage>
        <taxon>Eukaryota</taxon>
        <taxon>Metazoa</taxon>
        <taxon>Chordata</taxon>
        <taxon>Craniata</taxon>
        <taxon>Vertebrata</taxon>
        <taxon>Euteleostomi</taxon>
        <taxon>Actinopterygii</taxon>
        <taxon>Neopterygii</taxon>
        <taxon>Teleostei</taxon>
        <taxon>Neoteleostei</taxon>
        <taxon>Acanthomorphata</taxon>
        <taxon>Carangaria</taxon>
        <taxon>Pleuronectiformes</taxon>
        <taxon>Pleuronectoidei</taxon>
        <taxon>Pleuronectidae</taxon>
        <taxon>Pleuronectes</taxon>
    </lineage>
</organism>
<dbReference type="EMBL" id="CADEAL010000886">
    <property type="protein sequence ID" value="CAB1426399.1"/>
    <property type="molecule type" value="Genomic_DNA"/>
</dbReference>
<dbReference type="AlphaFoldDB" id="A0A9N7U778"/>
<gene>
    <name evidence="2" type="ORF">PLEPLA_LOCUS14335</name>
</gene>
<comment type="caution">
    <text evidence="2">The sequence shown here is derived from an EMBL/GenBank/DDBJ whole genome shotgun (WGS) entry which is preliminary data.</text>
</comment>
<evidence type="ECO:0000313" key="3">
    <source>
        <dbReference type="Proteomes" id="UP001153269"/>
    </source>
</evidence>
<keyword evidence="3" id="KW-1185">Reference proteome</keyword>
<proteinExistence type="predicted"/>
<evidence type="ECO:0000256" key="1">
    <source>
        <dbReference type="SAM" id="MobiDB-lite"/>
    </source>
</evidence>